<accession>A0A0G0XGA6</accession>
<dbReference type="AlphaFoldDB" id="A0A0G0XGA6"/>
<evidence type="ECO:0000256" key="1">
    <source>
        <dbReference type="SAM" id="Coils"/>
    </source>
</evidence>
<name>A0A0G0XGA6_9BACT</name>
<dbReference type="SUPFAM" id="SSF46579">
    <property type="entry name" value="Prefoldin"/>
    <property type="match status" value="1"/>
</dbReference>
<dbReference type="Gene3D" id="6.10.250.3150">
    <property type="match status" value="1"/>
</dbReference>
<gene>
    <name evidence="3" type="ORF">UU32_C0011G0012</name>
</gene>
<evidence type="ECO:0000256" key="2">
    <source>
        <dbReference type="SAM" id="SignalP"/>
    </source>
</evidence>
<feature type="coiled-coil region" evidence="1">
    <location>
        <begin position="27"/>
        <end position="89"/>
    </location>
</feature>
<dbReference type="EMBL" id="LCAE01000011">
    <property type="protein sequence ID" value="KKR86757.1"/>
    <property type="molecule type" value="Genomic_DNA"/>
</dbReference>
<proteinExistence type="predicted"/>
<sequence>MNGLLKKVLIFVILLFAFSFGVSAKTVEELQSEIQQYEAELTKLSSQARTLSNQIAQFDAQIKLTTLKINQTEEKILLLGGRIDQLEESLQSLNNAFGERAVETYKMSRFENNFFYILTAPGVDDVVSRYHYLQ</sequence>
<reference evidence="3 4" key="1">
    <citation type="journal article" date="2015" name="Nature">
        <title>rRNA introns, odd ribosomes, and small enigmatic genomes across a large radiation of phyla.</title>
        <authorList>
            <person name="Brown C.T."/>
            <person name="Hug L.A."/>
            <person name="Thomas B.C."/>
            <person name="Sharon I."/>
            <person name="Castelle C.J."/>
            <person name="Singh A."/>
            <person name="Wilkins M.J."/>
            <person name="Williams K.H."/>
            <person name="Banfield J.F."/>
        </authorList>
    </citation>
    <scope>NUCLEOTIDE SEQUENCE [LARGE SCALE GENOMIC DNA]</scope>
</reference>
<organism evidence="3 4">
    <name type="scientific">Candidatus Woesebacteria bacterium GW2011_GWB1_41_10</name>
    <dbReference type="NCBI Taxonomy" id="1618577"/>
    <lineage>
        <taxon>Bacteria</taxon>
        <taxon>Candidatus Woeseibacteriota</taxon>
    </lineage>
</organism>
<protein>
    <submittedName>
        <fullName evidence="3">Secreted cell wall DL-endopeptidase</fullName>
    </submittedName>
</protein>
<comment type="caution">
    <text evidence="3">The sequence shown here is derived from an EMBL/GenBank/DDBJ whole genome shotgun (WGS) entry which is preliminary data.</text>
</comment>
<feature type="signal peptide" evidence="2">
    <location>
        <begin position="1"/>
        <end position="24"/>
    </location>
</feature>
<keyword evidence="2" id="KW-0732">Signal</keyword>
<feature type="chain" id="PRO_5002535312" evidence="2">
    <location>
        <begin position="25"/>
        <end position="134"/>
    </location>
</feature>
<evidence type="ECO:0000313" key="3">
    <source>
        <dbReference type="EMBL" id="KKR86757.1"/>
    </source>
</evidence>
<feature type="non-terminal residue" evidence="3">
    <location>
        <position position="134"/>
    </location>
</feature>
<dbReference type="Proteomes" id="UP000033858">
    <property type="component" value="Unassembled WGS sequence"/>
</dbReference>
<evidence type="ECO:0000313" key="4">
    <source>
        <dbReference type="Proteomes" id="UP000033858"/>
    </source>
</evidence>
<keyword evidence="1" id="KW-0175">Coiled coil</keyword>